<name>A0A1Y1VYS9_9FUNG</name>
<dbReference type="RefSeq" id="XP_040740203.1">
    <property type="nucleotide sequence ID" value="XM_040892018.1"/>
</dbReference>
<evidence type="ECO:0000256" key="4">
    <source>
        <dbReference type="ARBA" id="ARBA00023163"/>
    </source>
</evidence>
<dbReference type="GO" id="GO:0005634">
    <property type="term" value="C:nucleus"/>
    <property type="evidence" value="ECO:0007669"/>
    <property type="project" value="UniProtKB-SubCell"/>
</dbReference>
<evidence type="ECO:0000256" key="1">
    <source>
        <dbReference type="ARBA" id="ARBA00004123"/>
    </source>
</evidence>
<dbReference type="GO" id="GO:0006357">
    <property type="term" value="P:regulation of transcription by RNA polymerase II"/>
    <property type="evidence" value="ECO:0007669"/>
    <property type="project" value="InterPro"/>
</dbReference>
<sequence length="487" mass="54783">MVSHAQRFRARKVDLRRALPVYRATDLDDLEDDDNRQVDAIETGVEKDEEAEHHLQAAISATHAAHTGGAPAKQVYIPTPDASKRIPGYDRLYRKDFKCPTSLIRSSETVEECCAPMYCMDDNDDTWLAATNKKRGKVGLLQLSADQFEAAMDQLETLTKDMVFTRVEDIPTIEYLAAHAADRDRPFDVSTIGVVFEHWQERRQKAEFKPIIPALQFEDVSKTEIDPYVCFRRREVRQGRKTRRADQRSLEQMRRMRSNLASVAQLLDSCLAREQAKLEISTESLTITHQRANVLRMRRKLNATVQEFDDLFVPPVQQRKRMGARDPTQRGARGNARKPRIASGLATAAAAAAAAAAASGNASPRVASALGDAVVPQPYALPRTVPVHQYPAPKHMVEMQEQLRSRVAEHDQQLNGGWVDATFNGGLLLHTNPAINPLMASFWSPQTTPAHAYRVRRGRLGRMYLDRRTVRSHSVPTRRCKNTDSGC</sequence>
<comment type="caution">
    <text evidence="10">The sequence shown here is derived from an EMBL/GenBank/DDBJ whole genome shotgun (WGS) entry which is preliminary data.</text>
</comment>
<dbReference type="Pfam" id="PF10513">
    <property type="entry name" value="EPL1"/>
    <property type="match status" value="1"/>
</dbReference>
<dbReference type="Proteomes" id="UP000193922">
    <property type="component" value="Unassembled WGS sequence"/>
</dbReference>
<proteinExistence type="inferred from homology"/>
<reference evidence="10 11" key="1">
    <citation type="submission" date="2016-07" db="EMBL/GenBank/DDBJ databases">
        <title>Pervasive Adenine N6-methylation of Active Genes in Fungi.</title>
        <authorList>
            <consortium name="DOE Joint Genome Institute"/>
            <person name="Mondo S.J."/>
            <person name="Dannebaum R.O."/>
            <person name="Kuo R.C."/>
            <person name="Labutti K."/>
            <person name="Haridas S."/>
            <person name="Kuo A."/>
            <person name="Salamov A."/>
            <person name="Ahrendt S.R."/>
            <person name="Lipzen A."/>
            <person name="Sullivan W."/>
            <person name="Andreopoulos W.B."/>
            <person name="Clum A."/>
            <person name="Lindquist E."/>
            <person name="Daum C."/>
            <person name="Ramamoorthy G.K."/>
            <person name="Gryganskyi A."/>
            <person name="Culley D."/>
            <person name="Magnuson J.K."/>
            <person name="James T.Y."/>
            <person name="O'Malley M.A."/>
            <person name="Stajich J.E."/>
            <person name="Spatafora J.W."/>
            <person name="Visel A."/>
            <person name="Grigoriev I.V."/>
        </authorList>
    </citation>
    <scope>NUCLEOTIDE SEQUENCE [LARGE SCALE GENOMIC DNA]</scope>
    <source>
        <strain evidence="10 11">ATCC 12442</strain>
    </source>
</reference>
<keyword evidence="11" id="KW-1185">Reference proteome</keyword>
<evidence type="ECO:0000256" key="5">
    <source>
        <dbReference type="ARBA" id="ARBA00023242"/>
    </source>
</evidence>
<dbReference type="PANTHER" id="PTHR14898">
    <property type="entry name" value="ENHANCER OF POLYCOMB"/>
    <property type="match status" value="1"/>
</dbReference>
<evidence type="ECO:0000313" key="10">
    <source>
        <dbReference type="EMBL" id="ORX66176.1"/>
    </source>
</evidence>
<evidence type="ECO:0000256" key="7">
    <source>
        <dbReference type="RuleBase" id="RU361124"/>
    </source>
</evidence>
<evidence type="ECO:0000256" key="6">
    <source>
        <dbReference type="ARBA" id="ARBA00025513"/>
    </source>
</evidence>
<keyword evidence="4 7" id="KW-0804">Transcription</keyword>
<evidence type="ECO:0000313" key="11">
    <source>
        <dbReference type="Proteomes" id="UP000193922"/>
    </source>
</evidence>
<dbReference type="OrthoDB" id="435275at2759"/>
<keyword evidence="3 7" id="KW-0805">Transcription regulation</keyword>
<dbReference type="EMBL" id="MCFD01000017">
    <property type="protein sequence ID" value="ORX66176.1"/>
    <property type="molecule type" value="Genomic_DNA"/>
</dbReference>
<dbReference type="GeneID" id="63808666"/>
<feature type="region of interest" description="Disordered" evidence="8">
    <location>
        <begin position="319"/>
        <end position="340"/>
    </location>
</feature>
<dbReference type="STRING" id="61395.A0A1Y1VYS9"/>
<organism evidence="10 11">
    <name type="scientific">Linderina pennispora</name>
    <dbReference type="NCBI Taxonomy" id="61395"/>
    <lineage>
        <taxon>Eukaryota</taxon>
        <taxon>Fungi</taxon>
        <taxon>Fungi incertae sedis</taxon>
        <taxon>Zoopagomycota</taxon>
        <taxon>Kickxellomycotina</taxon>
        <taxon>Kickxellomycetes</taxon>
        <taxon>Kickxellales</taxon>
        <taxon>Kickxellaceae</taxon>
        <taxon>Linderina</taxon>
    </lineage>
</organism>
<gene>
    <name evidence="10" type="ORF">DL89DRAFT_72925</name>
</gene>
<evidence type="ECO:0000256" key="3">
    <source>
        <dbReference type="ARBA" id="ARBA00023015"/>
    </source>
</evidence>
<dbReference type="GO" id="GO:0035267">
    <property type="term" value="C:NuA4 histone acetyltransferase complex"/>
    <property type="evidence" value="ECO:0007669"/>
    <property type="project" value="InterPro"/>
</dbReference>
<keyword evidence="5 7" id="KW-0539">Nucleus</keyword>
<dbReference type="InterPro" id="IPR024943">
    <property type="entry name" value="Enhancer_polycomb"/>
</dbReference>
<evidence type="ECO:0000259" key="9">
    <source>
        <dbReference type="Pfam" id="PF10513"/>
    </source>
</evidence>
<comment type="subcellular location">
    <subcellularLocation>
        <location evidence="1 7">Nucleus</location>
    </subcellularLocation>
</comment>
<protein>
    <recommendedName>
        <fullName evidence="7">Enhancer of polycomb-like protein</fullName>
    </recommendedName>
</protein>
<comment type="similarity">
    <text evidence="2 7">Belongs to the enhancer of polycomb family.</text>
</comment>
<evidence type="ECO:0000256" key="8">
    <source>
        <dbReference type="SAM" id="MobiDB-lite"/>
    </source>
</evidence>
<comment type="function">
    <text evidence="6">Component of the NuA4 histone acetyltransferase complex which is involved in transcriptional activation of selected genes principally by acetylation of nucleosomal histone H4 and H2A. The NuA4 complex is also involved in DNA repair. Involved in gene silencing by neighboring heterochromatin, blockage of the silencing spreading along the chromosome, and required for cell cycle progression through G2/M.</text>
</comment>
<dbReference type="AlphaFoldDB" id="A0A1Y1VYS9"/>
<evidence type="ECO:0000256" key="2">
    <source>
        <dbReference type="ARBA" id="ARBA00008035"/>
    </source>
</evidence>
<feature type="domain" description="Enhancer of polycomb-like N-terminal" evidence="9">
    <location>
        <begin position="9"/>
        <end position="157"/>
    </location>
</feature>
<dbReference type="InterPro" id="IPR019542">
    <property type="entry name" value="Enhancer_polycomb-like_N"/>
</dbReference>
<accession>A0A1Y1VYS9</accession>